<proteinExistence type="predicted"/>
<organism evidence="2 3">
    <name type="scientific">Cylindrodendrum hubeiense</name>
    <dbReference type="NCBI Taxonomy" id="595255"/>
    <lineage>
        <taxon>Eukaryota</taxon>
        <taxon>Fungi</taxon>
        <taxon>Dikarya</taxon>
        <taxon>Ascomycota</taxon>
        <taxon>Pezizomycotina</taxon>
        <taxon>Sordariomycetes</taxon>
        <taxon>Hypocreomycetidae</taxon>
        <taxon>Hypocreales</taxon>
        <taxon>Nectriaceae</taxon>
        <taxon>Cylindrodendrum</taxon>
    </lineage>
</organism>
<gene>
    <name evidence="2" type="ORF">G7Z17_g772</name>
</gene>
<sequence>MPSRQLPPPEKTFSVTVWFQRPPDCPLRVEILIENDNTWMRSWNVYCEPEDPAAQWITERGVLENMNDPASYELALRCIRECASNHPRCSPAAHAKLPTRVIDCSDPDRPRLFITEGAPDGYYVALSYVWGEDQPNRTTRGRLPSYLHGIEAQRIPKTIRDAIQGTHSLGLRYLWVDAFCIIQDSDEDKAAEIATIRTIFRCAYLTIIAANAKKVSEGFLDCMFIHNSPSTLPFRCPDGGIGTIYAQSRSDTPPQPINTRAWCLEERILSTRALWYCTPTLQYECQTAHVNVDGNPNMSKPRDGIPRLPNYIFTPKLPTIPKMTPEEAEEQADQAWQSILRLYTRRDLTKPRDRLLALSGVVEYFHTFWNKSSYLAGLWKHQLPGCLLWRVECGDPEPRPTYRAPSWSWAAVDGEISSQMVTYSGAVCAVKTCYAEPKSHVNPYGEVMEGVLQLDVIIRRVVWDPVECELFEVDGQPAGVQDDYRSDRGEIGFVTVDAAEEVSSLKCEVTAAVLVQNSTLLHGILLVPTPLDIPTPKEGLSEVTGTYRRIGTFTTSFCDREVWLGTQRQVVTIV</sequence>
<dbReference type="PANTHER" id="PTHR33112">
    <property type="entry name" value="DOMAIN PROTEIN, PUTATIVE-RELATED"/>
    <property type="match status" value="1"/>
</dbReference>
<evidence type="ECO:0000313" key="3">
    <source>
        <dbReference type="Proteomes" id="UP000722485"/>
    </source>
</evidence>
<comment type="caution">
    <text evidence="2">The sequence shown here is derived from an EMBL/GenBank/DDBJ whole genome shotgun (WGS) entry which is preliminary data.</text>
</comment>
<dbReference type="OrthoDB" id="5125733at2759"/>
<dbReference type="InterPro" id="IPR010730">
    <property type="entry name" value="HET"/>
</dbReference>
<reference evidence="2" key="1">
    <citation type="submission" date="2020-03" db="EMBL/GenBank/DDBJ databases">
        <title>Draft Genome Sequence of Cylindrodendrum hubeiense.</title>
        <authorList>
            <person name="Buettner E."/>
            <person name="Kellner H."/>
        </authorList>
    </citation>
    <scope>NUCLEOTIDE SEQUENCE</scope>
    <source>
        <strain evidence="2">IHI 201604</strain>
    </source>
</reference>
<dbReference type="AlphaFoldDB" id="A0A9P5HKS0"/>
<dbReference type="PANTHER" id="PTHR33112:SF16">
    <property type="entry name" value="HETEROKARYON INCOMPATIBILITY DOMAIN-CONTAINING PROTEIN"/>
    <property type="match status" value="1"/>
</dbReference>
<accession>A0A9P5HKS0</accession>
<dbReference type="Proteomes" id="UP000722485">
    <property type="component" value="Unassembled WGS sequence"/>
</dbReference>
<evidence type="ECO:0000259" key="1">
    <source>
        <dbReference type="Pfam" id="PF06985"/>
    </source>
</evidence>
<protein>
    <recommendedName>
        <fullName evidence="1">Heterokaryon incompatibility domain-containing protein</fullName>
    </recommendedName>
</protein>
<dbReference type="EMBL" id="JAANBB010000006">
    <property type="protein sequence ID" value="KAF7557248.1"/>
    <property type="molecule type" value="Genomic_DNA"/>
</dbReference>
<name>A0A9P5HKS0_9HYPO</name>
<evidence type="ECO:0000313" key="2">
    <source>
        <dbReference type="EMBL" id="KAF7557248.1"/>
    </source>
</evidence>
<dbReference type="Pfam" id="PF06985">
    <property type="entry name" value="HET"/>
    <property type="match status" value="1"/>
</dbReference>
<feature type="domain" description="Heterokaryon incompatibility" evidence="1">
    <location>
        <begin position="123"/>
        <end position="266"/>
    </location>
</feature>
<keyword evidence="3" id="KW-1185">Reference proteome</keyword>